<protein>
    <submittedName>
        <fullName evidence="2">Uncharacterized protein</fullName>
    </submittedName>
</protein>
<keyword evidence="1" id="KW-0812">Transmembrane</keyword>
<feature type="transmembrane region" description="Helical" evidence="1">
    <location>
        <begin position="30"/>
        <end position="50"/>
    </location>
</feature>
<dbReference type="RefSeq" id="WP_218444702.1">
    <property type="nucleotide sequence ID" value="NZ_JAGSPA010000002.1"/>
</dbReference>
<evidence type="ECO:0000256" key="1">
    <source>
        <dbReference type="SAM" id="Phobius"/>
    </source>
</evidence>
<gene>
    <name evidence="2" type="ORF">KCG44_05105</name>
</gene>
<evidence type="ECO:0000313" key="3">
    <source>
        <dbReference type="Proteomes" id="UP000722336"/>
    </source>
</evidence>
<dbReference type="Proteomes" id="UP000722336">
    <property type="component" value="Unassembled WGS sequence"/>
</dbReference>
<name>A0ABS6SCQ0_9SPHN</name>
<evidence type="ECO:0000313" key="2">
    <source>
        <dbReference type="EMBL" id="MBV7256159.1"/>
    </source>
</evidence>
<organism evidence="2 3">
    <name type="scientific">Pacificimonas pallii</name>
    <dbReference type="NCBI Taxonomy" id="2827236"/>
    <lineage>
        <taxon>Bacteria</taxon>
        <taxon>Pseudomonadati</taxon>
        <taxon>Pseudomonadota</taxon>
        <taxon>Alphaproteobacteria</taxon>
        <taxon>Sphingomonadales</taxon>
        <taxon>Sphingosinicellaceae</taxon>
        <taxon>Pacificimonas</taxon>
    </lineage>
</organism>
<reference evidence="2 3" key="1">
    <citation type="submission" date="2021-04" db="EMBL/GenBank/DDBJ databases">
        <authorList>
            <person name="Pira H."/>
            <person name="Risdian C."/>
            <person name="Wink J."/>
        </authorList>
    </citation>
    <scope>NUCLEOTIDE SEQUENCE [LARGE SCALE GENOMIC DNA]</scope>
    <source>
        <strain evidence="2 3">WHA3</strain>
    </source>
</reference>
<dbReference type="EMBL" id="JAGSPA010000002">
    <property type="protein sequence ID" value="MBV7256159.1"/>
    <property type="molecule type" value="Genomic_DNA"/>
</dbReference>
<keyword evidence="1" id="KW-1133">Transmembrane helix</keyword>
<keyword evidence="1" id="KW-0472">Membrane</keyword>
<sequence>MSMIRIAGMVLVVLGMQIWTKGAFGFQDEWIGKSLSVVGVACMLLVPSLLRKRWRETDERAPDSR</sequence>
<comment type="caution">
    <text evidence="2">The sequence shown here is derived from an EMBL/GenBank/DDBJ whole genome shotgun (WGS) entry which is preliminary data.</text>
</comment>
<keyword evidence="3" id="KW-1185">Reference proteome</keyword>
<accession>A0ABS6SCQ0</accession>
<proteinExistence type="predicted"/>